<gene>
    <name evidence="2" type="ORF">GCM10023153_03200</name>
</gene>
<evidence type="ECO:0000313" key="3">
    <source>
        <dbReference type="Proteomes" id="UP001500390"/>
    </source>
</evidence>
<dbReference type="InterPro" id="IPR036388">
    <property type="entry name" value="WH-like_DNA-bd_sf"/>
</dbReference>
<dbReference type="InterPro" id="IPR011991">
    <property type="entry name" value="ArsR-like_HTH"/>
</dbReference>
<dbReference type="CDD" id="cd00090">
    <property type="entry name" value="HTH_ARSR"/>
    <property type="match status" value="1"/>
</dbReference>
<dbReference type="PANTHER" id="PTHR37318:SF1">
    <property type="entry name" value="BSL7504 PROTEIN"/>
    <property type="match status" value="1"/>
</dbReference>
<dbReference type="Pfam" id="PF13601">
    <property type="entry name" value="HTH_34"/>
    <property type="match status" value="1"/>
</dbReference>
<organism evidence="2 3">
    <name type="scientific">Ornithinibacter aureus</name>
    <dbReference type="NCBI Taxonomy" id="622664"/>
    <lineage>
        <taxon>Bacteria</taxon>
        <taxon>Bacillati</taxon>
        <taxon>Actinomycetota</taxon>
        <taxon>Actinomycetes</taxon>
        <taxon>Micrococcales</taxon>
        <taxon>Intrasporangiaceae</taxon>
        <taxon>Ornithinibacter</taxon>
    </lineage>
</organism>
<dbReference type="InterPro" id="IPR027395">
    <property type="entry name" value="WH_DNA-bd_dom"/>
</dbReference>
<evidence type="ECO:0000313" key="2">
    <source>
        <dbReference type="EMBL" id="GAA4388180.1"/>
    </source>
</evidence>
<evidence type="ECO:0000259" key="1">
    <source>
        <dbReference type="Pfam" id="PF13601"/>
    </source>
</evidence>
<comment type="caution">
    <text evidence="2">The sequence shown here is derived from an EMBL/GenBank/DDBJ whole genome shotgun (WGS) entry which is preliminary data.</text>
</comment>
<reference evidence="3" key="1">
    <citation type="journal article" date="2019" name="Int. J. Syst. Evol. Microbiol.">
        <title>The Global Catalogue of Microorganisms (GCM) 10K type strain sequencing project: providing services to taxonomists for standard genome sequencing and annotation.</title>
        <authorList>
            <consortium name="The Broad Institute Genomics Platform"/>
            <consortium name="The Broad Institute Genome Sequencing Center for Infectious Disease"/>
            <person name="Wu L."/>
            <person name="Ma J."/>
        </authorList>
    </citation>
    <scope>NUCLEOTIDE SEQUENCE [LARGE SCALE GENOMIC DNA]</scope>
    <source>
        <strain evidence="3">JCM 17738</strain>
    </source>
</reference>
<dbReference type="SUPFAM" id="SSF46785">
    <property type="entry name" value="Winged helix' DNA-binding domain"/>
    <property type="match status" value="1"/>
</dbReference>
<name>A0ABP8JBI2_9MICO</name>
<accession>A0ABP8JBI2</accession>
<keyword evidence="3" id="KW-1185">Reference proteome</keyword>
<dbReference type="PANTHER" id="PTHR37318">
    <property type="entry name" value="BSL7504 PROTEIN"/>
    <property type="match status" value="1"/>
</dbReference>
<dbReference type="RefSeq" id="WP_159899151.1">
    <property type="nucleotide sequence ID" value="NZ_BAABFX010000009.1"/>
</dbReference>
<sequence length="100" mass="10762">MTPDLDPVIHAPARLRIMAALAGLEPGDTLTFSRLQQLLALTGGNLITHLRRLEDAGYVTSQRVRGIRGEVTTASLTEQGRRALAAYRATLADILDPVDG</sequence>
<protein>
    <submittedName>
        <fullName evidence="2">Transcriptional regulator</fullName>
    </submittedName>
</protein>
<proteinExistence type="predicted"/>
<dbReference type="Gene3D" id="1.10.10.10">
    <property type="entry name" value="Winged helix-like DNA-binding domain superfamily/Winged helix DNA-binding domain"/>
    <property type="match status" value="1"/>
</dbReference>
<feature type="domain" description="Winged helix DNA-binding" evidence="1">
    <location>
        <begin position="14"/>
        <end position="94"/>
    </location>
</feature>
<dbReference type="InterPro" id="IPR036390">
    <property type="entry name" value="WH_DNA-bd_sf"/>
</dbReference>
<dbReference type="Proteomes" id="UP001500390">
    <property type="component" value="Unassembled WGS sequence"/>
</dbReference>
<dbReference type="EMBL" id="BAABFX010000009">
    <property type="protein sequence ID" value="GAA4388180.1"/>
    <property type="molecule type" value="Genomic_DNA"/>
</dbReference>